<evidence type="ECO:0000313" key="15">
    <source>
        <dbReference type="Proteomes" id="UP000822688"/>
    </source>
</evidence>
<dbReference type="InterPro" id="IPR043129">
    <property type="entry name" value="ATPase_NBD"/>
</dbReference>
<organism evidence="14 15">
    <name type="scientific">Ceratodon purpureus</name>
    <name type="common">Fire moss</name>
    <name type="synonym">Dicranum purpureum</name>
    <dbReference type="NCBI Taxonomy" id="3225"/>
    <lineage>
        <taxon>Eukaryota</taxon>
        <taxon>Viridiplantae</taxon>
        <taxon>Streptophyta</taxon>
        <taxon>Embryophyta</taxon>
        <taxon>Bryophyta</taxon>
        <taxon>Bryophytina</taxon>
        <taxon>Bryopsida</taxon>
        <taxon>Dicranidae</taxon>
        <taxon>Pseudoditrichales</taxon>
        <taxon>Ditrichaceae</taxon>
        <taxon>Ceratodon</taxon>
    </lineage>
</organism>
<dbReference type="GO" id="GO:0008865">
    <property type="term" value="F:fructokinase activity"/>
    <property type="evidence" value="ECO:0007669"/>
    <property type="project" value="TreeGrafter"/>
</dbReference>
<feature type="domain" description="Hexokinase C-terminal" evidence="13">
    <location>
        <begin position="223"/>
        <end position="471"/>
    </location>
</feature>
<gene>
    <name evidence="14" type="ORF">KC19_9G136200</name>
</gene>
<dbReference type="PRINTS" id="PR00475">
    <property type="entry name" value="HEXOKINASE"/>
</dbReference>
<dbReference type="GO" id="GO:0004340">
    <property type="term" value="F:glucokinase activity"/>
    <property type="evidence" value="ECO:0007669"/>
    <property type="project" value="TreeGrafter"/>
</dbReference>
<evidence type="ECO:0000256" key="6">
    <source>
        <dbReference type="ARBA" id="ARBA00022777"/>
    </source>
</evidence>
<evidence type="ECO:0000256" key="2">
    <source>
        <dbReference type="ARBA" id="ARBA00005028"/>
    </source>
</evidence>
<dbReference type="Gene3D" id="3.30.420.40">
    <property type="match status" value="1"/>
</dbReference>
<dbReference type="PANTHER" id="PTHR19443:SF16">
    <property type="entry name" value="HEXOKINASE TYPE 1-RELATED"/>
    <property type="match status" value="1"/>
</dbReference>
<comment type="pathway">
    <text evidence="2">Carbohydrate metabolism; hexose metabolism.</text>
</comment>
<evidence type="ECO:0000256" key="5">
    <source>
        <dbReference type="ARBA" id="ARBA00022741"/>
    </source>
</evidence>
<accession>A0A8T0GTS1</accession>
<dbReference type="PANTHER" id="PTHR19443">
    <property type="entry name" value="HEXOKINASE"/>
    <property type="match status" value="1"/>
</dbReference>
<comment type="pathway">
    <text evidence="1">Carbohydrate degradation; glycolysis; D-glyceraldehyde 3-phosphate and glycerone phosphate from D-glucose: step 1/4.</text>
</comment>
<dbReference type="Pfam" id="PF03727">
    <property type="entry name" value="Hexokinase_2"/>
    <property type="match status" value="1"/>
</dbReference>
<evidence type="ECO:0000256" key="1">
    <source>
        <dbReference type="ARBA" id="ARBA00004888"/>
    </source>
</evidence>
<evidence type="ECO:0000256" key="3">
    <source>
        <dbReference type="ARBA" id="ARBA00009225"/>
    </source>
</evidence>
<keyword evidence="8 11" id="KW-0324">Glycolysis</keyword>
<dbReference type="PROSITE" id="PS00378">
    <property type="entry name" value="HEXOKINASE_1"/>
    <property type="match status" value="1"/>
</dbReference>
<keyword evidence="7 11" id="KW-0067">ATP-binding</keyword>
<dbReference type="Gene3D" id="3.40.367.20">
    <property type="match status" value="1"/>
</dbReference>
<dbReference type="InterPro" id="IPR019807">
    <property type="entry name" value="Hexokinase_BS"/>
</dbReference>
<dbReference type="CDD" id="cd24020">
    <property type="entry name" value="ASKHA_NBD_HK_plant"/>
    <property type="match status" value="1"/>
</dbReference>
<evidence type="ECO:0000256" key="10">
    <source>
        <dbReference type="ARBA" id="ARBA00047905"/>
    </source>
</evidence>
<protein>
    <recommendedName>
        <fullName evidence="11">Phosphotransferase</fullName>
        <ecNumber evidence="11">2.7.1.-</ecNumber>
    </recommendedName>
</protein>
<evidence type="ECO:0000256" key="8">
    <source>
        <dbReference type="ARBA" id="ARBA00023152"/>
    </source>
</evidence>
<dbReference type="GO" id="GO:0005524">
    <property type="term" value="F:ATP binding"/>
    <property type="evidence" value="ECO:0007669"/>
    <property type="project" value="UniProtKB-UniRule"/>
</dbReference>
<evidence type="ECO:0000259" key="12">
    <source>
        <dbReference type="Pfam" id="PF00349"/>
    </source>
</evidence>
<evidence type="ECO:0000256" key="11">
    <source>
        <dbReference type="RuleBase" id="RU362007"/>
    </source>
</evidence>
<dbReference type="Pfam" id="PF00349">
    <property type="entry name" value="Hexokinase_1"/>
    <property type="match status" value="1"/>
</dbReference>
<evidence type="ECO:0000256" key="7">
    <source>
        <dbReference type="ARBA" id="ARBA00022840"/>
    </source>
</evidence>
<comment type="caution">
    <text evidence="14">The sequence shown here is derived from an EMBL/GenBank/DDBJ whole genome shotgun (WGS) entry which is preliminary data.</text>
</comment>
<reference evidence="14" key="1">
    <citation type="submission" date="2020-06" db="EMBL/GenBank/DDBJ databases">
        <title>WGS assembly of Ceratodon purpureus strain R40.</title>
        <authorList>
            <person name="Carey S.B."/>
            <person name="Jenkins J."/>
            <person name="Shu S."/>
            <person name="Lovell J.T."/>
            <person name="Sreedasyam A."/>
            <person name="Maumus F."/>
            <person name="Tiley G.P."/>
            <person name="Fernandez-Pozo N."/>
            <person name="Barry K."/>
            <person name="Chen C."/>
            <person name="Wang M."/>
            <person name="Lipzen A."/>
            <person name="Daum C."/>
            <person name="Saski C.A."/>
            <person name="Payton A.C."/>
            <person name="Mcbreen J.C."/>
            <person name="Conrad R.E."/>
            <person name="Kollar L.M."/>
            <person name="Olsson S."/>
            <person name="Huttunen S."/>
            <person name="Landis J.B."/>
            <person name="Wickett N.J."/>
            <person name="Johnson M.G."/>
            <person name="Rensing S.A."/>
            <person name="Grimwood J."/>
            <person name="Schmutz J."/>
            <person name="Mcdaniel S.F."/>
        </authorList>
    </citation>
    <scope>NUCLEOTIDE SEQUENCE</scope>
    <source>
        <strain evidence="14">R40</strain>
    </source>
</reference>
<keyword evidence="15" id="KW-1185">Reference proteome</keyword>
<keyword evidence="5 11" id="KW-0547">Nucleotide-binding</keyword>
<dbReference type="GO" id="GO:0005829">
    <property type="term" value="C:cytosol"/>
    <property type="evidence" value="ECO:0007669"/>
    <property type="project" value="TreeGrafter"/>
</dbReference>
<dbReference type="InterPro" id="IPR001312">
    <property type="entry name" value="Hexokinase"/>
</dbReference>
<dbReference type="Proteomes" id="UP000822688">
    <property type="component" value="Chromosome 9"/>
</dbReference>
<comment type="catalytic activity">
    <reaction evidence="10">
        <text>D-fructose + ATP = D-fructose 6-phosphate + ADP + H(+)</text>
        <dbReference type="Rhea" id="RHEA:16125"/>
        <dbReference type="ChEBI" id="CHEBI:15378"/>
        <dbReference type="ChEBI" id="CHEBI:30616"/>
        <dbReference type="ChEBI" id="CHEBI:37721"/>
        <dbReference type="ChEBI" id="CHEBI:61527"/>
        <dbReference type="ChEBI" id="CHEBI:456216"/>
        <dbReference type="EC" id="2.7.1.1"/>
    </reaction>
    <physiologicalReaction direction="left-to-right" evidence="10">
        <dbReference type="Rhea" id="RHEA:16126"/>
    </physiologicalReaction>
</comment>
<dbReference type="GO" id="GO:0005536">
    <property type="term" value="F:D-glucose binding"/>
    <property type="evidence" value="ECO:0007669"/>
    <property type="project" value="InterPro"/>
</dbReference>
<evidence type="ECO:0000256" key="4">
    <source>
        <dbReference type="ARBA" id="ARBA00022679"/>
    </source>
</evidence>
<evidence type="ECO:0000259" key="13">
    <source>
        <dbReference type="Pfam" id="PF03727"/>
    </source>
</evidence>
<dbReference type="FunFam" id="3.30.420.40:FF:000034">
    <property type="entry name" value="Phosphotransferase"/>
    <property type="match status" value="1"/>
</dbReference>
<dbReference type="GO" id="GO:0005739">
    <property type="term" value="C:mitochondrion"/>
    <property type="evidence" value="ECO:0007669"/>
    <property type="project" value="TreeGrafter"/>
</dbReference>
<dbReference type="EMBL" id="CM026430">
    <property type="protein sequence ID" value="KAG0562313.1"/>
    <property type="molecule type" value="Genomic_DNA"/>
</dbReference>
<feature type="domain" description="Hexokinase N-terminal" evidence="12">
    <location>
        <begin position="14"/>
        <end position="216"/>
    </location>
</feature>
<dbReference type="AlphaFoldDB" id="A0A8T0GTS1"/>
<comment type="similarity">
    <text evidence="3 11">Belongs to the hexokinase family.</text>
</comment>
<dbReference type="InterPro" id="IPR022673">
    <property type="entry name" value="Hexokinase_C"/>
</dbReference>
<dbReference type="GO" id="GO:0006006">
    <property type="term" value="P:glucose metabolic process"/>
    <property type="evidence" value="ECO:0007669"/>
    <property type="project" value="TreeGrafter"/>
</dbReference>
<name>A0A8T0GTS1_CERPU</name>
<evidence type="ECO:0000256" key="9">
    <source>
        <dbReference type="ARBA" id="ARBA00044613"/>
    </source>
</evidence>
<proteinExistence type="inferred from homology"/>
<comment type="catalytic activity">
    <reaction evidence="9">
        <text>a D-hexose + ATP = a D-hexose 6-phosphate + ADP + H(+)</text>
        <dbReference type="Rhea" id="RHEA:22740"/>
        <dbReference type="ChEBI" id="CHEBI:4194"/>
        <dbReference type="ChEBI" id="CHEBI:15378"/>
        <dbReference type="ChEBI" id="CHEBI:30616"/>
        <dbReference type="ChEBI" id="CHEBI:229467"/>
        <dbReference type="ChEBI" id="CHEBI:456216"/>
        <dbReference type="EC" id="2.7.1.1"/>
    </reaction>
    <physiologicalReaction direction="left-to-right" evidence="9">
        <dbReference type="Rhea" id="RHEA:22741"/>
    </physiologicalReaction>
</comment>
<dbReference type="InterPro" id="IPR022672">
    <property type="entry name" value="Hexokinase_N"/>
</dbReference>
<dbReference type="PROSITE" id="PS51748">
    <property type="entry name" value="HEXOKINASE_2"/>
    <property type="match status" value="1"/>
</dbReference>
<dbReference type="SUPFAM" id="SSF53067">
    <property type="entry name" value="Actin-like ATPase domain"/>
    <property type="match status" value="2"/>
</dbReference>
<dbReference type="EC" id="2.7.1.-" evidence="11"/>
<keyword evidence="4 11" id="KW-0808">Transferase</keyword>
<dbReference type="GO" id="GO:0006096">
    <property type="term" value="P:glycolytic process"/>
    <property type="evidence" value="ECO:0007669"/>
    <property type="project" value="UniProtKB-KW"/>
</dbReference>
<evidence type="ECO:0000313" key="14">
    <source>
        <dbReference type="EMBL" id="KAG0562313.1"/>
    </source>
</evidence>
<keyword evidence="6 11" id="KW-0418">Kinase</keyword>
<dbReference type="GO" id="GO:0001678">
    <property type="term" value="P:intracellular glucose homeostasis"/>
    <property type="evidence" value="ECO:0007669"/>
    <property type="project" value="InterPro"/>
</dbReference>
<sequence>MDGMRNVMDPNEFLREFRKACATPVTLLRQTAQAMATEMQEGLENPGQRRLKMLPTYLECLPSGNEKGLYYAVDLGGTNFRVLRVQLGGKDGRILKQESEQVPIPHEVMTGTSKALFDFLAETIIHFISKEATLGFECLNLNQQRDIGFTFSFPVNQTKVNQGAIVAWTKGFNITDSVGEDVVEQLQSALAEMGSEHAKVACLVNDTVGTLAQCKYWNQDAMVGVILGTGTNACYVERADAVPCWSPSTKSDMTVINVEWGNFFSKNLPWTFADEGLDKDSLNPGRQEFEKMIGGMYMGEIVRRVLLKMAEETGLFGPEVPEKLTESFSLLTPHMSTMHGDDSPGLQVVGAIIAEAIGVKDTTLATRKVVYEVCDIIAERGARLSAAGIVGILKKINRCGDLMNSCLTGQSNTQAKKTVVAIDGSLYEKYTKFRNYMEDAMKEMLGDDYADNVTTMLSKDGSGVGAALLAAAMSTDQGLGVVGLAK</sequence>